<keyword evidence="5" id="KW-0663">Pyridoxal phosphate</keyword>
<dbReference type="PANTHER" id="PTHR46383">
    <property type="entry name" value="ASPARTATE AMINOTRANSFERASE"/>
    <property type="match status" value="1"/>
</dbReference>
<dbReference type="KEGG" id="cpra:CPter91_4187"/>
<dbReference type="GO" id="GO:0006520">
    <property type="term" value="P:amino acid metabolic process"/>
    <property type="evidence" value="ECO:0007669"/>
    <property type="project" value="InterPro"/>
</dbReference>
<dbReference type="PANTHER" id="PTHR46383:SF2">
    <property type="entry name" value="AMINOTRANSFERASE"/>
    <property type="match status" value="1"/>
</dbReference>
<dbReference type="Pfam" id="PF00155">
    <property type="entry name" value="Aminotran_1_2"/>
    <property type="match status" value="1"/>
</dbReference>
<proteinExistence type="inferred from homology"/>
<evidence type="ECO:0000256" key="4">
    <source>
        <dbReference type="ARBA" id="ARBA00022679"/>
    </source>
</evidence>
<comment type="cofactor">
    <cofactor evidence="1 6">
        <name>pyridoxal 5'-phosphate</name>
        <dbReference type="ChEBI" id="CHEBI:597326"/>
    </cofactor>
</comment>
<evidence type="ECO:0000256" key="6">
    <source>
        <dbReference type="RuleBase" id="RU000481"/>
    </source>
</evidence>
<dbReference type="PATRIC" id="fig|279113.9.peg.4153"/>
<dbReference type="STRING" id="279113.CPter91_4187"/>
<dbReference type="PROSITE" id="PS00105">
    <property type="entry name" value="AA_TRANSFER_CLASS_1"/>
    <property type="match status" value="1"/>
</dbReference>
<dbReference type="Gene3D" id="3.40.640.10">
    <property type="entry name" value="Type I PLP-dependent aspartate aminotransferase-like (Major domain)"/>
    <property type="match status" value="1"/>
</dbReference>
<sequence length="396" mass="43004">MRNTTLASRLDNIAPFHVMELAKMAAALEQQGRHIIHMGIGEPDFTAAPLVIEAAAKAMADGKMQYTSATGLPALREAISGHYRQVYGLDIAPARIVVTAGASAALLLACAALVEKGSEVLMPDPSYPCNRHFVAAFDGRAKMIPSGPAERFQLSDQMVREHWGEDTRGVLLASPSNPTGTSILHGELGKIIATVRAKGGFSIVDEIYQGLSYDEAPFSALSLGDDIIVINSFSKYFNMTGWRLGWLVLPQQLVAPIEKLAQNLFICPSSIAQHAALACFDKDSLALYETRKAEFKRRRDYLVPALVELGFKVPVIPDGAFYVYADCSALLKDGEDADALVKDILNQVGVSMVSGLDFGAHTARSYIRLSYATSMENLQEAVRRLGQYISQKPIPN</sequence>
<dbReference type="Proteomes" id="UP000074561">
    <property type="component" value="Chromosome"/>
</dbReference>
<dbReference type="InterPro" id="IPR015421">
    <property type="entry name" value="PyrdxlP-dep_Trfase_major"/>
</dbReference>
<gene>
    <name evidence="8" type="ORF">CPter91_4187</name>
</gene>
<organism evidence="8 9">
    <name type="scientific">Collimonas pratensis</name>
    <dbReference type="NCBI Taxonomy" id="279113"/>
    <lineage>
        <taxon>Bacteria</taxon>
        <taxon>Pseudomonadati</taxon>
        <taxon>Pseudomonadota</taxon>
        <taxon>Betaproteobacteria</taxon>
        <taxon>Burkholderiales</taxon>
        <taxon>Oxalobacteraceae</taxon>
        <taxon>Collimonas</taxon>
    </lineage>
</organism>
<dbReference type="NCBIfam" id="NF005601">
    <property type="entry name" value="PRK07337.1"/>
    <property type="match status" value="1"/>
</dbReference>
<dbReference type="InterPro" id="IPR050596">
    <property type="entry name" value="AspAT/PAT-like"/>
</dbReference>
<accession>A0A127QA60</accession>
<evidence type="ECO:0000313" key="8">
    <source>
        <dbReference type="EMBL" id="AMP06502.1"/>
    </source>
</evidence>
<evidence type="ECO:0000256" key="2">
    <source>
        <dbReference type="ARBA" id="ARBA00007441"/>
    </source>
</evidence>
<dbReference type="EC" id="2.6.1.-" evidence="6"/>
<dbReference type="InterPro" id="IPR004839">
    <property type="entry name" value="Aminotransferase_I/II_large"/>
</dbReference>
<keyword evidence="4 6" id="KW-0808">Transferase</keyword>
<evidence type="ECO:0000256" key="1">
    <source>
        <dbReference type="ARBA" id="ARBA00001933"/>
    </source>
</evidence>
<name>A0A127QA60_9BURK</name>
<dbReference type="CDD" id="cd00609">
    <property type="entry name" value="AAT_like"/>
    <property type="match status" value="1"/>
</dbReference>
<feature type="domain" description="Aminotransferase class I/classII large" evidence="7">
    <location>
        <begin position="34"/>
        <end position="385"/>
    </location>
</feature>
<dbReference type="AlphaFoldDB" id="A0A127QA60"/>
<reference evidence="8 9" key="1">
    <citation type="submission" date="2015-11" db="EMBL/GenBank/DDBJ databases">
        <title>Exploring the genomic traits of fungus-feeding bacterial genus Collimonas.</title>
        <authorList>
            <person name="Song C."/>
            <person name="Schmidt R."/>
            <person name="de Jager V."/>
            <person name="Krzyzanowska D."/>
            <person name="Jongedijk E."/>
            <person name="Cankar K."/>
            <person name="Beekwilder J."/>
            <person name="van Veen A."/>
            <person name="de Boer W."/>
            <person name="van Veen J.A."/>
            <person name="Garbeva P."/>
        </authorList>
    </citation>
    <scope>NUCLEOTIDE SEQUENCE [LARGE SCALE GENOMIC DNA]</scope>
    <source>
        <strain evidence="8 9">Ter91</strain>
    </source>
</reference>
<evidence type="ECO:0000256" key="5">
    <source>
        <dbReference type="ARBA" id="ARBA00022898"/>
    </source>
</evidence>
<dbReference type="OrthoDB" id="9803354at2"/>
<evidence type="ECO:0000259" key="7">
    <source>
        <dbReference type="Pfam" id="PF00155"/>
    </source>
</evidence>
<comment type="similarity">
    <text evidence="2 6">Belongs to the class-I pyridoxal-phosphate-dependent aminotransferase family.</text>
</comment>
<dbReference type="GO" id="GO:0008483">
    <property type="term" value="F:transaminase activity"/>
    <property type="evidence" value="ECO:0007669"/>
    <property type="project" value="UniProtKB-KW"/>
</dbReference>
<dbReference type="InterPro" id="IPR015424">
    <property type="entry name" value="PyrdxlP-dep_Trfase"/>
</dbReference>
<keyword evidence="3 6" id="KW-0032">Aminotransferase</keyword>
<dbReference type="EMBL" id="CP013234">
    <property type="protein sequence ID" value="AMP06502.1"/>
    <property type="molecule type" value="Genomic_DNA"/>
</dbReference>
<evidence type="ECO:0000256" key="3">
    <source>
        <dbReference type="ARBA" id="ARBA00022576"/>
    </source>
</evidence>
<dbReference type="RefSeq" id="WP_061942997.1">
    <property type="nucleotide sequence ID" value="NZ_CP013234.1"/>
</dbReference>
<dbReference type="SUPFAM" id="SSF53383">
    <property type="entry name" value="PLP-dependent transferases"/>
    <property type="match status" value="1"/>
</dbReference>
<dbReference type="GO" id="GO:0030170">
    <property type="term" value="F:pyridoxal phosphate binding"/>
    <property type="evidence" value="ECO:0007669"/>
    <property type="project" value="InterPro"/>
</dbReference>
<protein>
    <recommendedName>
        <fullName evidence="6">Aminotransferase</fullName>
        <ecNumber evidence="6">2.6.1.-</ecNumber>
    </recommendedName>
</protein>
<evidence type="ECO:0000313" key="9">
    <source>
        <dbReference type="Proteomes" id="UP000074561"/>
    </source>
</evidence>
<dbReference type="InterPro" id="IPR004838">
    <property type="entry name" value="NHTrfase_class1_PyrdxlP-BS"/>
</dbReference>